<accession>A0ABS2QUR8</accession>
<dbReference type="SUPFAM" id="SSF58104">
    <property type="entry name" value="Methyl-accepting chemotaxis protein (MCP) signaling domain"/>
    <property type="match status" value="1"/>
</dbReference>
<evidence type="ECO:0000313" key="12">
    <source>
        <dbReference type="EMBL" id="MBM7702244.1"/>
    </source>
</evidence>
<feature type="transmembrane region" description="Helical" evidence="9">
    <location>
        <begin position="204"/>
        <end position="224"/>
    </location>
</feature>
<keyword evidence="4 9" id="KW-1133">Transmembrane helix</keyword>
<sequence length="584" mass="64790">MSFFKSLRFKVLMLIVAIMVATASTLGVVSFHIAKKQLIEAGKLNLQNNVKGALSVLERLHEQEKLSILRNGSAKEQAATLLAGPKQNENKRDFSKSGFLYKENGYMFAYTPDNVAVVHPMGFEGENMSSVKDANGQAVIDNLWKAAKQEKVSDRFYEYPWKNAGETDVRNKIAYVTYFEPWDWMIGIGAYEDEFYDHLNALKWTIFLFSLGATIIASAVLYLVTRRYIVGIERLTKTTRKLSEGDLQVRVPEFRSKDELGMLSHSFQQMIDNMKELITKANDTSQLVAASSEQLTASAEETKKATNEVTVSIQEVAAGAENQLLSVERTNDSIHEMDKLIQRVSARSKEVERSTNETAKEAEIGNELLEKVTKQMSSITNTVTESTGVVKSLENRSTEIGKIIEVITRISDQTNLLALNAAIEAARAGEHGKGFAVVAGEVRKLAEESKKSADQISVLIQEIQDETRVAYNVMQESTENVATGMTVVSEASDNFSKILQDIFTIQTDVQHITEATDQIEEYSRSITEVVYMLAESAKFSAASAENVASASEEELAAMEEITSAAHSLSNMSQDLQDLLVKFNV</sequence>
<proteinExistence type="inferred from homology"/>
<evidence type="ECO:0000256" key="8">
    <source>
        <dbReference type="PROSITE-ProRule" id="PRU00284"/>
    </source>
</evidence>
<evidence type="ECO:0000256" key="9">
    <source>
        <dbReference type="SAM" id="Phobius"/>
    </source>
</evidence>
<comment type="subcellular location">
    <subcellularLocation>
        <location evidence="1">Cell membrane</location>
        <topology evidence="1">Multi-pass membrane protein</topology>
    </subcellularLocation>
</comment>
<dbReference type="Pfam" id="PF00672">
    <property type="entry name" value="HAMP"/>
    <property type="match status" value="1"/>
</dbReference>
<dbReference type="PANTHER" id="PTHR32089">
    <property type="entry name" value="METHYL-ACCEPTING CHEMOTAXIS PROTEIN MCPB"/>
    <property type="match status" value="1"/>
</dbReference>
<evidence type="ECO:0000256" key="4">
    <source>
        <dbReference type="ARBA" id="ARBA00022989"/>
    </source>
</evidence>
<dbReference type="SMART" id="SM00283">
    <property type="entry name" value="MA"/>
    <property type="match status" value="1"/>
</dbReference>
<feature type="domain" description="Methyl-accepting transducer" evidence="10">
    <location>
        <begin position="298"/>
        <end position="534"/>
    </location>
</feature>
<feature type="domain" description="HAMP" evidence="11">
    <location>
        <begin position="226"/>
        <end position="279"/>
    </location>
</feature>
<dbReference type="CDD" id="cd06225">
    <property type="entry name" value="HAMP"/>
    <property type="match status" value="1"/>
</dbReference>
<name>A0ABS2QUR8_9BACI</name>
<evidence type="ECO:0000256" key="5">
    <source>
        <dbReference type="ARBA" id="ARBA00023136"/>
    </source>
</evidence>
<dbReference type="SMART" id="SM01049">
    <property type="entry name" value="Cache_2"/>
    <property type="match status" value="1"/>
</dbReference>
<dbReference type="Proteomes" id="UP000809829">
    <property type="component" value="Unassembled WGS sequence"/>
</dbReference>
<keyword evidence="2" id="KW-1003">Cell membrane</keyword>
<dbReference type="EMBL" id="JAFBFC010000002">
    <property type="protein sequence ID" value="MBM7702244.1"/>
    <property type="molecule type" value="Genomic_DNA"/>
</dbReference>
<dbReference type="Pfam" id="PF00015">
    <property type="entry name" value="MCPsignal"/>
    <property type="match status" value="1"/>
</dbReference>
<dbReference type="Gene3D" id="1.10.287.950">
    <property type="entry name" value="Methyl-accepting chemotaxis protein"/>
    <property type="match status" value="1"/>
</dbReference>
<keyword evidence="13" id="KW-1185">Reference proteome</keyword>
<keyword evidence="5 9" id="KW-0472">Membrane</keyword>
<keyword evidence="3 9" id="KW-0812">Transmembrane</keyword>
<dbReference type="CDD" id="cd11386">
    <property type="entry name" value="MCP_signal"/>
    <property type="match status" value="1"/>
</dbReference>
<keyword evidence="6 8" id="KW-0807">Transducer</keyword>
<dbReference type="Gene3D" id="6.10.340.10">
    <property type="match status" value="1"/>
</dbReference>
<evidence type="ECO:0000256" key="2">
    <source>
        <dbReference type="ARBA" id="ARBA00022475"/>
    </source>
</evidence>
<dbReference type="InterPro" id="IPR033480">
    <property type="entry name" value="sCache_2"/>
</dbReference>
<gene>
    <name evidence="12" type="ORF">JOC83_001078</name>
</gene>
<organism evidence="12 13">
    <name type="scientific">Priestia iocasae</name>
    <dbReference type="NCBI Taxonomy" id="2291674"/>
    <lineage>
        <taxon>Bacteria</taxon>
        <taxon>Bacillati</taxon>
        <taxon>Bacillota</taxon>
        <taxon>Bacilli</taxon>
        <taxon>Bacillales</taxon>
        <taxon>Bacillaceae</taxon>
        <taxon>Priestia</taxon>
    </lineage>
</organism>
<evidence type="ECO:0000256" key="6">
    <source>
        <dbReference type="ARBA" id="ARBA00023224"/>
    </source>
</evidence>
<evidence type="ECO:0000259" key="10">
    <source>
        <dbReference type="PROSITE" id="PS50111"/>
    </source>
</evidence>
<dbReference type="PROSITE" id="PS50885">
    <property type="entry name" value="HAMP"/>
    <property type="match status" value="1"/>
</dbReference>
<protein>
    <submittedName>
        <fullName evidence="12">Methyl-accepting chemotaxis protein</fullName>
    </submittedName>
</protein>
<dbReference type="InterPro" id="IPR003660">
    <property type="entry name" value="HAMP_dom"/>
</dbReference>
<comment type="similarity">
    <text evidence="7">Belongs to the methyl-accepting chemotaxis (MCP) protein family.</text>
</comment>
<evidence type="ECO:0000256" key="1">
    <source>
        <dbReference type="ARBA" id="ARBA00004651"/>
    </source>
</evidence>
<dbReference type="SMART" id="SM00304">
    <property type="entry name" value="HAMP"/>
    <property type="match status" value="1"/>
</dbReference>
<evidence type="ECO:0000259" key="11">
    <source>
        <dbReference type="PROSITE" id="PS50885"/>
    </source>
</evidence>
<dbReference type="InterPro" id="IPR004089">
    <property type="entry name" value="MCPsignal_dom"/>
</dbReference>
<comment type="caution">
    <text evidence="12">The sequence shown here is derived from an EMBL/GenBank/DDBJ whole genome shotgun (WGS) entry which is preliminary data.</text>
</comment>
<evidence type="ECO:0000256" key="3">
    <source>
        <dbReference type="ARBA" id="ARBA00022692"/>
    </source>
</evidence>
<evidence type="ECO:0000256" key="7">
    <source>
        <dbReference type="ARBA" id="ARBA00029447"/>
    </source>
</evidence>
<reference evidence="12 13" key="1">
    <citation type="submission" date="2021-01" db="EMBL/GenBank/DDBJ databases">
        <title>Genomic Encyclopedia of Type Strains, Phase IV (KMG-IV): sequencing the most valuable type-strain genomes for metagenomic binning, comparative biology and taxonomic classification.</title>
        <authorList>
            <person name="Goeker M."/>
        </authorList>
    </citation>
    <scope>NUCLEOTIDE SEQUENCE [LARGE SCALE GENOMIC DNA]</scope>
    <source>
        <strain evidence="12 13">DSM 104297</strain>
    </source>
</reference>
<dbReference type="Gene3D" id="3.30.450.20">
    <property type="entry name" value="PAS domain"/>
    <property type="match status" value="1"/>
</dbReference>
<dbReference type="RefSeq" id="WP_205184939.1">
    <property type="nucleotide sequence ID" value="NZ_JAFBFC010000002.1"/>
</dbReference>
<evidence type="ECO:0000313" key="13">
    <source>
        <dbReference type="Proteomes" id="UP000809829"/>
    </source>
</evidence>
<dbReference type="PANTHER" id="PTHR32089:SF114">
    <property type="entry name" value="METHYL-ACCEPTING CHEMOTAXIS PROTEIN MCPB"/>
    <property type="match status" value="1"/>
</dbReference>
<dbReference type="Pfam" id="PF17200">
    <property type="entry name" value="sCache_2"/>
    <property type="match status" value="1"/>
</dbReference>
<dbReference type="PROSITE" id="PS50111">
    <property type="entry name" value="CHEMOTAXIS_TRANSDUC_2"/>
    <property type="match status" value="1"/>
</dbReference>